<dbReference type="InterPro" id="IPR043129">
    <property type="entry name" value="ATPase_NBD"/>
</dbReference>
<keyword evidence="6" id="KW-1185">Reference proteome</keyword>
<dbReference type="Gene3D" id="3.30.420.150">
    <property type="entry name" value="Exopolyphosphatase. Domain 2"/>
    <property type="match status" value="1"/>
</dbReference>
<dbReference type="AlphaFoldDB" id="A0A2W1NRG5"/>
<evidence type="ECO:0000313" key="5">
    <source>
        <dbReference type="EMBL" id="PZE21473.1"/>
    </source>
</evidence>
<dbReference type="Gene3D" id="1.10.3210.10">
    <property type="entry name" value="Hypothetical protein af1432"/>
    <property type="match status" value="1"/>
</dbReference>
<evidence type="ECO:0000256" key="1">
    <source>
        <dbReference type="ARBA" id="ARBA00007125"/>
    </source>
</evidence>
<reference evidence="5" key="1">
    <citation type="submission" date="2018-06" db="EMBL/GenBank/DDBJ databases">
        <title>Paenibacillus xerothermodurans sp. nov. an extremely dry heat resistant spore forming bacterium isolated from the soil of Cape Canaveral, Florida.</title>
        <authorList>
            <person name="Seuylemezian A."/>
            <person name="Kaur N."/>
            <person name="Patil P."/>
            <person name="Patil P."/>
            <person name="Mayilraj S."/>
            <person name="Vaishampayan P."/>
        </authorList>
    </citation>
    <scope>NUCLEOTIDE SEQUENCE [LARGE SCALE GENOMIC DNA]</scope>
    <source>
        <strain evidence="5">ATCC 27380</strain>
    </source>
</reference>
<protein>
    <submittedName>
        <fullName evidence="5">Ppx/GppA family phosphatase</fullName>
    </submittedName>
</protein>
<dbReference type="InterPro" id="IPR030673">
    <property type="entry name" value="PyroPPase_GppA_Ppx"/>
</dbReference>
<dbReference type="OrthoDB" id="9807195at2"/>
<dbReference type="InterPro" id="IPR050273">
    <property type="entry name" value="GppA/Ppx_hydrolase"/>
</dbReference>
<dbReference type="Gene3D" id="3.30.420.40">
    <property type="match status" value="1"/>
</dbReference>
<evidence type="ECO:0000256" key="2">
    <source>
        <dbReference type="ARBA" id="ARBA00022801"/>
    </source>
</evidence>
<dbReference type="SUPFAM" id="SSF53067">
    <property type="entry name" value="Actin-like ATPase domain"/>
    <property type="match status" value="2"/>
</dbReference>
<dbReference type="PIRSF" id="PIRSF001267">
    <property type="entry name" value="Pyrophosphatase_GppA_Ppx"/>
    <property type="match status" value="1"/>
</dbReference>
<dbReference type="CDD" id="cd24052">
    <property type="entry name" value="ASKHA_NBD_HpPPX-GppA-like"/>
    <property type="match status" value="1"/>
</dbReference>
<proteinExistence type="inferred from homology"/>
<sequence>MPNYRRIGIIDIGSNSIRLVIYEINPLDAYRVIREFKQSARLSQRIGPDNILHAVDIQVIIGILNQFKRMCEDNGVTEIRAAATAAIRNAANTRHIIESLQQHTGIRVEVLSGEDEAKVGFLGMLNSLDVQDGILIDIGGGSTEVTVFRGRERLKSVSFPFGAVNTARRYSSSGDFTPEQLQSIREMVLQAVDGQPWMKQHQGLPLIGMGGTIRTLGKIGQKKWEYSLPITHNYVISPSRMDELIRWLAALPLAKRKKVDGLAKDRCDIIVPGMVILDTLFHVTGCSHYVVSGAGLRDGLFHESYLANRPEATTLLERSVNNLLGLHSTAPAAHLESVARHALALFDALRAVHGYDDRMRQCLCAAARLYRIGVAVNYYQFSKHSYYMIAHSRVDGLSHRETLLCAAIASFKSKNRAQSVYAQHKDILHDSDVALITKLGVLLQLATALDISETQTVTGVTASAQPTHLDIRIQTKNDLSPELAELESLQKEFNKIWGLQLHIHSS</sequence>
<dbReference type="Pfam" id="PF02541">
    <property type="entry name" value="Ppx-GppA"/>
    <property type="match status" value="1"/>
</dbReference>
<name>A0A2W1NRG5_PAEXE</name>
<dbReference type="InterPro" id="IPR003695">
    <property type="entry name" value="Ppx_GppA_N"/>
</dbReference>
<comment type="similarity">
    <text evidence="1">Belongs to the GppA/Ppx family.</text>
</comment>
<dbReference type="SUPFAM" id="SSF109604">
    <property type="entry name" value="HD-domain/PDEase-like"/>
    <property type="match status" value="1"/>
</dbReference>
<dbReference type="GO" id="GO:0016787">
    <property type="term" value="F:hydrolase activity"/>
    <property type="evidence" value="ECO:0007669"/>
    <property type="project" value="UniProtKB-KW"/>
</dbReference>
<dbReference type="EMBL" id="NHRJ02000003">
    <property type="protein sequence ID" value="PZE21473.1"/>
    <property type="molecule type" value="Genomic_DNA"/>
</dbReference>
<dbReference type="PANTHER" id="PTHR30005">
    <property type="entry name" value="EXOPOLYPHOSPHATASE"/>
    <property type="match status" value="1"/>
</dbReference>
<feature type="domain" description="Ppx/GppA phosphatase C-terminal" evidence="4">
    <location>
        <begin position="318"/>
        <end position="473"/>
    </location>
</feature>
<dbReference type="InterPro" id="IPR048950">
    <property type="entry name" value="Ppx_GppA_C"/>
</dbReference>
<keyword evidence="2" id="KW-0378">Hydrolase</keyword>
<evidence type="ECO:0000313" key="6">
    <source>
        <dbReference type="Proteomes" id="UP000214746"/>
    </source>
</evidence>
<evidence type="ECO:0000259" key="4">
    <source>
        <dbReference type="Pfam" id="PF21447"/>
    </source>
</evidence>
<feature type="domain" description="Ppx/GppA phosphatase N-terminal" evidence="3">
    <location>
        <begin position="20"/>
        <end position="304"/>
    </location>
</feature>
<dbReference type="RefSeq" id="WP_089199670.1">
    <property type="nucleotide sequence ID" value="NZ_NHRJ02000003.1"/>
</dbReference>
<dbReference type="Pfam" id="PF21447">
    <property type="entry name" value="Ppx-GppA_III"/>
    <property type="match status" value="1"/>
</dbReference>
<dbReference type="GO" id="GO:0006357">
    <property type="term" value="P:regulation of transcription by RNA polymerase II"/>
    <property type="evidence" value="ECO:0007669"/>
    <property type="project" value="TreeGrafter"/>
</dbReference>
<evidence type="ECO:0000259" key="3">
    <source>
        <dbReference type="Pfam" id="PF02541"/>
    </source>
</evidence>
<gene>
    <name evidence="5" type="ORF">CBW46_009005</name>
</gene>
<dbReference type="PANTHER" id="PTHR30005:SF0">
    <property type="entry name" value="RETROGRADE REGULATION PROTEIN 2"/>
    <property type="match status" value="1"/>
</dbReference>
<organism evidence="5 6">
    <name type="scientific">Paenibacillus xerothermodurans</name>
    <dbReference type="NCBI Taxonomy" id="1977292"/>
    <lineage>
        <taxon>Bacteria</taxon>
        <taxon>Bacillati</taxon>
        <taxon>Bacillota</taxon>
        <taxon>Bacilli</taxon>
        <taxon>Bacillales</taxon>
        <taxon>Paenibacillaceae</taxon>
        <taxon>Paenibacillus</taxon>
    </lineage>
</organism>
<accession>A0A2W1NRG5</accession>
<dbReference type="Proteomes" id="UP000214746">
    <property type="component" value="Unassembled WGS sequence"/>
</dbReference>
<comment type="caution">
    <text evidence="5">The sequence shown here is derived from an EMBL/GenBank/DDBJ whole genome shotgun (WGS) entry which is preliminary data.</text>
</comment>